<gene>
    <name evidence="1" type="ORF">APHCRT_1147</name>
</gene>
<accession>A0A0F3PUC7</accession>
<dbReference type="AlphaFoldDB" id="A0A0F3PUC7"/>
<dbReference type="PATRIC" id="fig|1359157.3.peg.977"/>
<name>A0A0F3PUC7_ANAPH</name>
<dbReference type="Proteomes" id="UP000033722">
    <property type="component" value="Unassembled WGS sequence"/>
</dbReference>
<dbReference type="EMBL" id="LAOD01000024">
    <property type="protein sequence ID" value="KJV83878.1"/>
    <property type="molecule type" value="Genomic_DNA"/>
</dbReference>
<sequence length="93" mass="10449">MHQSTGRELYVVPATRYVYSTGEQHDVKYQDVLSCGILRINKLYSKNKVSIVARMLEVPGRITDCQDSKQVLKISFCEKCSRDCAIATSCSSP</sequence>
<proteinExistence type="predicted"/>
<evidence type="ECO:0000313" key="1">
    <source>
        <dbReference type="EMBL" id="KJV83878.1"/>
    </source>
</evidence>
<reference evidence="1 2" key="1">
    <citation type="submission" date="2015-01" db="EMBL/GenBank/DDBJ databases">
        <title>Genome Sequencing of Rickettsiales.</title>
        <authorList>
            <person name="Daugherty S.C."/>
            <person name="Su Q."/>
            <person name="Abolude K."/>
            <person name="Beier-Sexton M."/>
            <person name="Carlyon J.A."/>
            <person name="Carter R."/>
            <person name="Day N.P."/>
            <person name="Dumler S.J."/>
            <person name="Dyachenko V."/>
            <person name="Godinez A."/>
            <person name="Kurtti T.J."/>
            <person name="Lichay M."/>
            <person name="Mullins K.E."/>
            <person name="Ott S."/>
            <person name="Pappas-Brown V."/>
            <person name="Paris D.H."/>
            <person name="Patel P."/>
            <person name="Richards A.L."/>
            <person name="Sadzewicz L."/>
            <person name="Sears K."/>
            <person name="Seidman D."/>
            <person name="Sengamalay N."/>
            <person name="Stenos J."/>
            <person name="Tallon L.J."/>
            <person name="Vincent G."/>
            <person name="Fraser C.M."/>
            <person name="Munderloh U."/>
            <person name="Dunning-Hotopp J.C."/>
        </authorList>
    </citation>
    <scope>NUCLEOTIDE SEQUENCE [LARGE SCALE GENOMIC DNA]</scope>
    <source>
        <strain evidence="1 2">CRT53-1</strain>
    </source>
</reference>
<comment type="caution">
    <text evidence="1">The sequence shown here is derived from an EMBL/GenBank/DDBJ whole genome shotgun (WGS) entry which is preliminary data.</text>
</comment>
<organism evidence="1 2">
    <name type="scientific">Anaplasma phagocytophilum str. CRT53-1</name>
    <dbReference type="NCBI Taxonomy" id="1359157"/>
    <lineage>
        <taxon>Bacteria</taxon>
        <taxon>Pseudomonadati</taxon>
        <taxon>Pseudomonadota</taxon>
        <taxon>Alphaproteobacteria</taxon>
        <taxon>Rickettsiales</taxon>
        <taxon>Anaplasmataceae</taxon>
        <taxon>Anaplasma</taxon>
        <taxon>phagocytophilum group</taxon>
    </lineage>
</organism>
<evidence type="ECO:0000313" key="2">
    <source>
        <dbReference type="Proteomes" id="UP000033722"/>
    </source>
</evidence>
<protein>
    <submittedName>
        <fullName evidence="1">Uncharacterized protein</fullName>
    </submittedName>
</protein>